<evidence type="ECO:0000256" key="1">
    <source>
        <dbReference type="SAM" id="SignalP"/>
    </source>
</evidence>
<dbReference type="Proteomes" id="UP001161422">
    <property type="component" value="Unassembled WGS sequence"/>
</dbReference>
<sequence>MRITRSTKSIVAMCGLFAGSALASDTSTPQQASFFPIWGEQAKQKGYSLPKPYGFSINYLAMEQPLKINDISLTNVAIGGLPIPDGLVQVEGGTAMQESETLTLRADLWLFPFLNTYAILGGTKGSSVADVAIKLPFGQPIATKFELDFKGTTYGVGTTVVGGVGSWFAMADVNYTKTVLDILDGEIDTIVFSPRVGYRWDGKGQVWLGAMYQNVGQNFGGNIAELGIPLINEGRFEVDQSLEENWNGLLGGQVHISKNIDVLFELGVGKRSSVMASFGYRF</sequence>
<keyword evidence="3" id="KW-1185">Reference proteome</keyword>
<dbReference type="AlphaFoldDB" id="A0AA37W1L6"/>
<organism evidence="2 3">
    <name type="scientific">Paraferrimonas sedimenticola</name>
    <dbReference type="NCBI Taxonomy" id="375674"/>
    <lineage>
        <taxon>Bacteria</taxon>
        <taxon>Pseudomonadati</taxon>
        <taxon>Pseudomonadota</taxon>
        <taxon>Gammaproteobacteria</taxon>
        <taxon>Alteromonadales</taxon>
        <taxon>Ferrimonadaceae</taxon>
        <taxon>Paraferrimonas</taxon>
    </lineage>
</organism>
<accession>A0AA37W1L6</accession>
<reference evidence="2" key="1">
    <citation type="journal article" date="2014" name="Int. J. Syst. Evol. Microbiol.">
        <title>Complete genome sequence of Corynebacterium casei LMG S-19264T (=DSM 44701T), isolated from a smear-ripened cheese.</title>
        <authorList>
            <consortium name="US DOE Joint Genome Institute (JGI-PGF)"/>
            <person name="Walter F."/>
            <person name="Albersmeier A."/>
            <person name="Kalinowski J."/>
            <person name="Ruckert C."/>
        </authorList>
    </citation>
    <scope>NUCLEOTIDE SEQUENCE</scope>
    <source>
        <strain evidence="2">NBRC 101628</strain>
    </source>
</reference>
<protein>
    <submittedName>
        <fullName evidence="2">Lipoprotein</fullName>
    </submittedName>
</protein>
<gene>
    <name evidence="2" type="ORF">GCM10007895_16930</name>
</gene>
<keyword evidence="2" id="KW-0449">Lipoprotein</keyword>
<keyword evidence="1" id="KW-0732">Signal</keyword>
<reference evidence="2" key="2">
    <citation type="submission" date="2023-01" db="EMBL/GenBank/DDBJ databases">
        <title>Draft genome sequence of Paraferrimonas sedimenticola strain NBRC 101628.</title>
        <authorList>
            <person name="Sun Q."/>
            <person name="Mori K."/>
        </authorList>
    </citation>
    <scope>NUCLEOTIDE SEQUENCE</scope>
    <source>
        <strain evidence="2">NBRC 101628</strain>
    </source>
</reference>
<name>A0AA37W1L6_9GAMM</name>
<dbReference type="RefSeq" id="WP_095505179.1">
    <property type="nucleotide sequence ID" value="NZ_BSNC01000004.1"/>
</dbReference>
<comment type="caution">
    <text evidence="2">The sequence shown here is derived from an EMBL/GenBank/DDBJ whole genome shotgun (WGS) entry which is preliminary data.</text>
</comment>
<feature type="signal peptide" evidence="1">
    <location>
        <begin position="1"/>
        <end position="23"/>
    </location>
</feature>
<feature type="chain" id="PRO_5041218289" evidence="1">
    <location>
        <begin position="24"/>
        <end position="282"/>
    </location>
</feature>
<dbReference type="EMBL" id="BSNC01000004">
    <property type="protein sequence ID" value="GLP96387.1"/>
    <property type="molecule type" value="Genomic_DNA"/>
</dbReference>
<evidence type="ECO:0000313" key="2">
    <source>
        <dbReference type="EMBL" id="GLP96387.1"/>
    </source>
</evidence>
<evidence type="ECO:0000313" key="3">
    <source>
        <dbReference type="Proteomes" id="UP001161422"/>
    </source>
</evidence>
<proteinExistence type="predicted"/>